<accession>A0ACB8V7F3</accession>
<evidence type="ECO:0000313" key="2">
    <source>
        <dbReference type="Proteomes" id="UP000831701"/>
    </source>
</evidence>
<gene>
    <name evidence="1" type="ORF">L3Q82_020222</name>
</gene>
<name>A0ACB8V7F3_9TELE</name>
<organism evidence="1 2">
    <name type="scientific">Scortum barcoo</name>
    <name type="common">barcoo grunter</name>
    <dbReference type="NCBI Taxonomy" id="214431"/>
    <lineage>
        <taxon>Eukaryota</taxon>
        <taxon>Metazoa</taxon>
        <taxon>Chordata</taxon>
        <taxon>Craniata</taxon>
        <taxon>Vertebrata</taxon>
        <taxon>Euteleostomi</taxon>
        <taxon>Actinopterygii</taxon>
        <taxon>Neopterygii</taxon>
        <taxon>Teleostei</taxon>
        <taxon>Neoteleostei</taxon>
        <taxon>Acanthomorphata</taxon>
        <taxon>Eupercaria</taxon>
        <taxon>Centrarchiformes</taxon>
        <taxon>Terapontoidei</taxon>
        <taxon>Terapontidae</taxon>
        <taxon>Scortum</taxon>
    </lineage>
</organism>
<protein>
    <submittedName>
        <fullName evidence="1">Uncharacterized protein</fullName>
    </submittedName>
</protein>
<proteinExistence type="predicted"/>
<sequence length="728" mass="81817">MTCSLRSSVLTRMEKSNVVSSDSISQTSVVLVGCGGLRTSPIGVCELKMKVLDYNILVPTLIVEGQDDNMILGSNVIKHLIRVLKVSGDFWEKVSLSVKMSGEDESLLRLLTTIDKWKGGEIPDKVGFVKLKHAVTLEPMKEHLVWGRLPSHKCLSAGSTVIVEPGESRTVPRTVMVGRIVTPLWGDGWVPVRVFNPSSKPVTLKRNCKIADVSPCVALENFDADLYENNSDDNVKCTVIRTVDKSDSNSEKSLTVNSECPAPRASSSVLCALYLQDINVDSSNLSPFWKGKLVDLLAKYEPIFSRHSLDCGKAKDFVHRIRLCDNKPFRLPYRWLSPSHYEKLRMALNDMEEREIIRKSTNGVCCSGTVLGSRAPATSSLSFASDDSAIQPPELSDLRPLPRDKLMDMQRADPCLSRVLHFVERQRRPSQRERAHEPVDSLRLLRHCEKLLVKSGVLYRVSRDIVTKGKTYQYIVPSALREKVLKGVHDEAGHQGQNRTLYLARQRFYWHGMVSDIKGYVRCCRRCVFIKTPEPEARAPLESIVTSRPLELVCIDFWSAEDSSNKPLDVLVVTDHFIKLAQAYLCPNQSAKAVAQQLWNNFFCVYGFPERVHSDQGANFESNLIAEMLQVAGVEKSHTTPYHPMGNGVCERFNRTLGNMIRALPPKAKHRWPQHLRSLTFSYNATVHETTGFAPFQLMFGGTPRLPVDLLFGSVLLDDQVVDYDTYV</sequence>
<dbReference type="Proteomes" id="UP000831701">
    <property type="component" value="Chromosome 24"/>
</dbReference>
<dbReference type="EMBL" id="CM041554">
    <property type="protein sequence ID" value="KAI3351460.1"/>
    <property type="molecule type" value="Genomic_DNA"/>
</dbReference>
<keyword evidence="2" id="KW-1185">Reference proteome</keyword>
<evidence type="ECO:0000313" key="1">
    <source>
        <dbReference type="EMBL" id="KAI3351460.1"/>
    </source>
</evidence>
<comment type="caution">
    <text evidence="1">The sequence shown here is derived from an EMBL/GenBank/DDBJ whole genome shotgun (WGS) entry which is preliminary data.</text>
</comment>
<reference evidence="1" key="1">
    <citation type="submission" date="2022-04" db="EMBL/GenBank/DDBJ databases">
        <title>Jade perch genome.</title>
        <authorList>
            <person name="Chao B."/>
        </authorList>
    </citation>
    <scope>NUCLEOTIDE SEQUENCE</scope>
    <source>
        <strain evidence="1">CB-2022</strain>
    </source>
</reference>